<name>A0ABN7SNB5_OIKDI</name>
<evidence type="ECO:0000313" key="2">
    <source>
        <dbReference type="Proteomes" id="UP001158576"/>
    </source>
</evidence>
<accession>A0ABN7SNB5</accession>
<proteinExistence type="predicted"/>
<organism evidence="1 2">
    <name type="scientific">Oikopleura dioica</name>
    <name type="common">Tunicate</name>
    <dbReference type="NCBI Taxonomy" id="34765"/>
    <lineage>
        <taxon>Eukaryota</taxon>
        <taxon>Metazoa</taxon>
        <taxon>Chordata</taxon>
        <taxon>Tunicata</taxon>
        <taxon>Appendicularia</taxon>
        <taxon>Copelata</taxon>
        <taxon>Oikopleuridae</taxon>
        <taxon>Oikopleura</taxon>
    </lineage>
</organism>
<dbReference type="EMBL" id="OU015566">
    <property type="protein sequence ID" value="CAG5104816.1"/>
    <property type="molecule type" value="Genomic_DNA"/>
</dbReference>
<sequence length="146" mass="16292">MNSRHALVNDYVHIFGGFYNPLGISRLDGCQFTKLSIELIFSYSSDHAALTVDEGSKALICFVWRLMKNEWSIAGVLSEAMHHTSALLLDRSIIIFPGEAYGYEFPIQNMTLDSNDTVISTDIISKHGQASDHPIIFLSSIDYCSL</sequence>
<protein>
    <submittedName>
        <fullName evidence="1">Oidioi.mRNA.OKI2018_I69.chr1.g1569.t1.cds</fullName>
    </submittedName>
</protein>
<gene>
    <name evidence="1" type="ORF">OKIOD_LOCUS10334</name>
</gene>
<reference evidence="1 2" key="1">
    <citation type="submission" date="2021-04" db="EMBL/GenBank/DDBJ databases">
        <authorList>
            <person name="Bliznina A."/>
        </authorList>
    </citation>
    <scope>NUCLEOTIDE SEQUENCE [LARGE SCALE GENOMIC DNA]</scope>
</reference>
<keyword evidence="2" id="KW-1185">Reference proteome</keyword>
<evidence type="ECO:0000313" key="1">
    <source>
        <dbReference type="EMBL" id="CAG5104816.1"/>
    </source>
</evidence>
<dbReference type="Proteomes" id="UP001158576">
    <property type="component" value="Chromosome 1"/>
</dbReference>